<sequence length="555" mass="59628">LGNYEVSNENGTLTVTKALTSIFLANSIANCDGGEVTLTATVSSSAQFEVNNTGGKITFKNNGNSIGTFNESSVTNGVFSGKLDISLALGALYDITAEFVPNSSNLSGSQTSAPAQLTILQAFINSNVTANSNGNVVIFDGAASSLGLPSSTVLTATYKPSGYPEVSYKWYSRNVEGNFSLISGETKSTFKVVANGDFTKEYMVELIVDGKCVGNTIFSKIVSVEASCGNGNGNQTKVQVCHVTPNGKRNTICVSANAVDALLTNSPGSFIGSCNISYREGEEPGFEDTNELLADLVNVTWKTSFEELQTTLNKIGGELMKGDNAHFKWFSNGYDPIVAGFYEINGEVVSANARNIGSIIIPILVEDKSLPTNILLSSQVIAKGITAGTSIADLSTVDEADDVHEYGLDSSLLDNSFFSIVNGRLTWNSTEHANSKPSYQVAIQTTDRVGNMISRNFTLYPENSGLAEIEIFNTFTPDNDGVNDTWGIKELIGVKNVRITIFDRAGNQVFQTNDPSVYWDGKQQGRNLPVGAYFYVVEYGRNGDVRRGKLNLLRK</sequence>
<dbReference type="EMBL" id="JAHCMY010000012">
    <property type="protein sequence ID" value="MBS9525459.1"/>
    <property type="molecule type" value="Genomic_DNA"/>
</dbReference>
<dbReference type="AlphaFoldDB" id="A0AAP2CKI5"/>
<dbReference type="Proteomes" id="UP001319104">
    <property type="component" value="Unassembled WGS sequence"/>
</dbReference>
<reference evidence="1 2" key="1">
    <citation type="submission" date="2021-05" db="EMBL/GenBank/DDBJ databases">
        <authorList>
            <person name="Zhang Z.D."/>
            <person name="Osman G."/>
        </authorList>
    </citation>
    <scope>NUCLEOTIDE SEQUENCE [LARGE SCALE GENOMIC DNA]</scope>
    <source>
        <strain evidence="1 2">KCTC 32217</strain>
    </source>
</reference>
<dbReference type="Pfam" id="PF13585">
    <property type="entry name" value="CHU_C"/>
    <property type="match status" value="1"/>
</dbReference>
<name>A0AAP2CKI5_9BACT</name>
<dbReference type="InterPro" id="IPR013783">
    <property type="entry name" value="Ig-like_fold"/>
</dbReference>
<protein>
    <submittedName>
        <fullName evidence="1">Gliding motility-associated C-terminal domain-containing protein</fullName>
    </submittedName>
</protein>
<comment type="caution">
    <text evidence="1">The sequence shown here is derived from an EMBL/GenBank/DDBJ whole genome shotgun (WGS) entry which is preliminary data.</text>
</comment>
<dbReference type="Gene3D" id="2.60.40.10">
    <property type="entry name" value="Immunoglobulins"/>
    <property type="match status" value="1"/>
</dbReference>
<gene>
    <name evidence="1" type="ORF">KI659_15690</name>
</gene>
<evidence type="ECO:0000313" key="2">
    <source>
        <dbReference type="Proteomes" id="UP001319104"/>
    </source>
</evidence>
<dbReference type="InterPro" id="IPR026341">
    <property type="entry name" value="T9SS_type_B"/>
</dbReference>
<accession>A0AAP2CKI5</accession>
<organism evidence="1 2">
    <name type="scientific">Litoribacter ruber</name>
    <dbReference type="NCBI Taxonomy" id="702568"/>
    <lineage>
        <taxon>Bacteria</taxon>
        <taxon>Pseudomonadati</taxon>
        <taxon>Bacteroidota</taxon>
        <taxon>Cytophagia</taxon>
        <taxon>Cytophagales</taxon>
        <taxon>Cyclobacteriaceae</taxon>
        <taxon>Litoribacter</taxon>
    </lineage>
</organism>
<dbReference type="Gene3D" id="2.60.40.2700">
    <property type="match status" value="1"/>
</dbReference>
<keyword evidence="2" id="KW-1185">Reference proteome</keyword>
<dbReference type="NCBIfam" id="TIGR04131">
    <property type="entry name" value="Bac_Flav_CTERM"/>
    <property type="match status" value="1"/>
</dbReference>
<feature type="non-terminal residue" evidence="1">
    <location>
        <position position="1"/>
    </location>
</feature>
<dbReference type="RefSeq" id="WP_213946319.1">
    <property type="nucleotide sequence ID" value="NZ_JAHCMY010000012.1"/>
</dbReference>
<proteinExistence type="predicted"/>
<evidence type="ECO:0000313" key="1">
    <source>
        <dbReference type="EMBL" id="MBS9525459.1"/>
    </source>
</evidence>